<feature type="transmembrane region" description="Helical" evidence="1">
    <location>
        <begin position="39"/>
        <end position="59"/>
    </location>
</feature>
<accession>A0A0R1ZWG7</accession>
<dbReference type="Proteomes" id="UP000051679">
    <property type="component" value="Unassembled WGS sequence"/>
</dbReference>
<reference evidence="2 3" key="1">
    <citation type="journal article" date="2015" name="Genome Announc.">
        <title>Expanding the biotechnology potential of lactobacilli through comparative genomics of 213 strains and associated genera.</title>
        <authorList>
            <person name="Sun Z."/>
            <person name="Harris H.M."/>
            <person name="McCann A."/>
            <person name="Guo C."/>
            <person name="Argimon S."/>
            <person name="Zhang W."/>
            <person name="Yang X."/>
            <person name="Jeffery I.B."/>
            <person name="Cooney J.C."/>
            <person name="Kagawa T.F."/>
            <person name="Liu W."/>
            <person name="Song Y."/>
            <person name="Salvetti E."/>
            <person name="Wrobel A."/>
            <person name="Rasinkangas P."/>
            <person name="Parkhill J."/>
            <person name="Rea M.C."/>
            <person name="O'Sullivan O."/>
            <person name="Ritari J."/>
            <person name="Douillard F.P."/>
            <person name="Paul Ross R."/>
            <person name="Yang R."/>
            <person name="Briner A.E."/>
            <person name="Felis G.E."/>
            <person name="de Vos W.M."/>
            <person name="Barrangou R."/>
            <person name="Klaenhammer T.R."/>
            <person name="Caufield P.W."/>
            <person name="Cui Y."/>
            <person name="Zhang H."/>
            <person name="O'Toole P.W."/>
        </authorList>
    </citation>
    <scope>NUCLEOTIDE SEQUENCE [LARGE SCALE GENOMIC DNA]</scope>
    <source>
        <strain evidence="2 3">DSM 20505</strain>
    </source>
</reference>
<keyword evidence="1" id="KW-1133">Transmembrane helix</keyword>
<keyword evidence="1" id="KW-0472">Membrane</keyword>
<proteinExistence type="predicted"/>
<keyword evidence="1" id="KW-0812">Transmembrane</keyword>
<evidence type="ECO:0000313" key="2">
    <source>
        <dbReference type="EMBL" id="KRM56134.1"/>
    </source>
</evidence>
<dbReference type="AlphaFoldDB" id="A0A0R1ZWG7"/>
<feature type="transmembrane region" description="Helical" evidence="1">
    <location>
        <begin position="12"/>
        <end position="33"/>
    </location>
</feature>
<keyword evidence="3" id="KW-1185">Reference proteome</keyword>
<evidence type="ECO:0000256" key="1">
    <source>
        <dbReference type="SAM" id="Phobius"/>
    </source>
</evidence>
<dbReference type="EMBL" id="AYYO01000009">
    <property type="protein sequence ID" value="KRM56134.1"/>
    <property type="molecule type" value="Genomic_DNA"/>
</dbReference>
<evidence type="ECO:0000313" key="3">
    <source>
        <dbReference type="Proteomes" id="UP000051679"/>
    </source>
</evidence>
<organism evidence="2 3">
    <name type="scientific">Lacticaseibacillus sharpeae JCM 1186 = DSM 20505</name>
    <dbReference type="NCBI Taxonomy" id="1291052"/>
    <lineage>
        <taxon>Bacteria</taxon>
        <taxon>Bacillati</taxon>
        <taxon>Bacillota</taxon>
        <taxon>Bacilli</taxon>
        <taxon>Lactobacillales</taxon>
        <taxon>Lactobacillaceae</taxon>
        <taxon>Lacticaseibacillus</taxon>
    </lineage>
</organism>
<protein>
    <submittedName>
        <fullName evidence="2">Uncharacterized protein</fullName>
    </submittedName>
</protein>
<dbReference type="PATRIC" id="fig|1291052.5.peg.679"/>
<name>A0A0R1ZWG7_9LACO</name>
<gene>
    <name evidence="2" type="ORF">FC18_GL000664</name>
</gene>
<comment type="caution">
    <text evidence="2">The sequence shown here is derived from an EMBL/GenBank/DDBJ whole genome shotgun (WGS) entry which is preliminary data.</text>
</comment>
<sequence length="65" mass="6933">MVYMRKNENWLLYLVVGVVVFIGGSLLVGLGVANQSYGLVVLGMAILATGMTSLDVSYLEHGTAK</sequence>